<sequence>FESYSCQSLEKSLLQHQKMQFFQQFSSGVQSPFLPTAS</sequence>
<keyword evidence="2" id="KW-1185">Reference proteome</keyword>
<reference evidence="1 2" key="1">
    <citation type="journal article" date="2018" name="Front. Plant Sci.">
        <title>Red Clover (Trifolium pratense) and Zigzag Clover (T. medium) - A Picture of Genomic Similarities and Differences.</title>
        <authorList>
            <person name="Dluhosova J."/>
            <person name="Istvanek J."/>
            <person name="Nedelnik J."/>
            <person name="Repkova J."/>
        </authorList>
    </citation>
    <scope>NUCLEOTIDE SEQUENCE [LARGE SCALE GENOMIC DNA]</scope>
    <source>
        <strain evidence="2">cv. 10/8</strain>
        <tissue evidence="1">Leaf</tissue>
    </source>
</reference>
<proteinExistence type="predicted"/>
<feature type="non-terminal residue" evidence="1">
    <location>
        <position position="1"/>
    </location>
</feature>
<evidence type="ECO:0000313" key="1">
    <source>
        <dbReference type="EMBL" id="MCI94013.1"/>
    </source>
</evidence>
<evidence type="ECO:0000313" key="2">
    <source>
        <dbReference type="Proteomes" id="UP000265520"/>
    </source>
</evidence>
<dbReference type="Proteomes" id="UP000265520">
    <property type="component" value="Unassembled WGS sequence"/>
</dbReference>
<comment type="caution">
    <text evidence="1">The sequence shown here is derived from an EMBL/GenBank/DDBJ whole genome shotgun (WGS) entry which is preliminary data.</text>
</comment>
<organism evidence="1 2">
    <name type="scientific">Trifolium medium</name>
    <dbReference type="NCBI Taxonomy" id="97028"/>
    <lineage>
        <taxon>Eukaryota</taxon>
        <taxon>Viridiplantae</taxon>
        <taxon>Streptophyta</taxon>
        <taxon>Embryophyta</taxon>
        <taxon>Tracheophyta</taxon>
        <taxon>Spermatophyta</taxon>
        <taxon>Magnoliopsida</taxon>
        <taxon>eudicotyledons</taxon>
        <taxon>Gunneridae</taxon>
        <taxon>Pentapetalae</taxon>
        <taxon>rosids</taxon>
        <taxon>fabids</taxon>
        <taxon>Fabales</taxon>
        <taxon>Fabaceae</taxon>
        <taxon>Papilionoideae</taxon>
        <taxon>50 kb inversion clade</taxon>
        <taxon>NPAAA clade</taxon>
        <taxon>Hologalegina</taxon>
        <taxon>IRL clade</taxon>
        <taxon>Trifolieae</taxon>
        <taxon>Trifolium</taxon>
    </lineage>
</organism>
<protein>
    <submittedName>
        <fullName evidence="1">Uncharacterized protein</fullName>
    </submittedName>
</protein>
<name>A0A392W2Q9_9FABA</name>
<dbReference type="AlphaFoldDB" id="A0A392W2Q9"/>
<accession>A0A392W2Q9</accession>
<dbReference type="EMBL" id="LXQA011344750">
    <property type="protein sequence ID" value="MCI94013.1"/>
    <property type="molecule type" value="Genomic_DNA"/>
</dbReference>